<accession>A0ABT8DPN2</accession>
<dbReference type="Proteomes" id="UP001228044">
    <property type="component" value="Unassembled WGS sequence"/>
</dbReference>
<protein>
    <submittedName>
        <fullName evidence="1">Uncharacterized protein</fullName>
    </submittedName>
</protein>
<dbReference type="NCBIfam" id="NF047389">
    <property type="entry name" value="ATPase_Sll1717"/>
    <property type="match status" value="1"/>
</dbReference>
<organism evidence="1 2">
    <name type="scientific">Roseateles violae</name>
    <dbReference type="NCBI Taxonomy" id="3058042"/>
    <lineage>
        <taxon>Bacteria</taxon>
        <taxon>Pseudomonadati</taxon>
        <taxon>Pseudomonadota</taxon>
        <taxon>Betaproteobacteria</taxon>
        <taxon>Burkholderiales</taxon>
        <taxon>Sphaerotilaceae</taxon>
        <taxon>Roseateles</taxon>
    </lineage>
</organism>
<dbReference type="EMBL" id="JAUHHC010000002">
    <property type="protein sequence ID" value="MDN3920122.1"/>
    <property type="molecule type" value="Genomic_DNA"/>
</dbReference>
<reference evidence="1 2" key="1">
    <citation type="submission" date="2023-06" db="EMBL/GenBank/DDBJ databases">
        <title>Pelomonas sp. PFR6 16S ribosomal RNA gene Genome sequencing and assembly.</title>
        <authorList>
            <person name="Woo H."/>
        </authorList>
    </citation>
    <scope>NUCLEOTIDE SEQUENCE [LARGE SCALE GENOMIC DNA]</scope>
    <source>
        <strain evidence="1 2">PFR6</strain>
    </source>
</reference>
<name>A0ABT8DPN2_9BURK</name>
<dbReference type="RefSeq" id="WP_290358435.1">
    <property type="nucleotide sequence ID" value="NZ_JAUHHC010000002.1"/>
</dbReference>
<comment type="caution">
    <text evidence="1">The sequence shown here is derived from an EMBL/GenBank/DDBJ whole genome shotgun (WGS) entry which is preliminary data.</text>
</comment>
<evidence type="ECO:0000313" key="2">
    <source>
        <dbReference type="Proteomes" id="UP001228044"/>
    </source>
</evidence>
<evidence type="ECO:0000313" key="1">
    <source>
        <dbReference type="EMBL" id="MDN3920122.1"/>
    </source>
</evidence>
<sequence>MRRRCLDGGNRGRPAWAPIIGAWQSPELGRLPGPNRPYGPLKPAEAPAWPQLDRMPVRRISGGLMQHSRGNLSNLLTISEPLGPISHERIVDEFVDELVDDDVTAFKEVNQKPYTLLLGRKGAGKSALITDLRLQMQRRNDGKTSLGGGRHQRRQDFVISVLTWQHFNKIVLSVGRKFSVDEVLGEIIPVEHFIELWYEMLWDEIIQHFYNLAHYEDSRVLLAPVDAYVNAAGPFEGNPRDEARRSFEASRRAVLAYLESRGVNLYFLFDSMDNYPVRKPTFSKIFTGLFQALTRVSDDSPRIHVTFCVPEEVEDFMTASSTNLMKDFASSFRIKWKPIDLLRVVAHRLRLSARLHDPALYAMSSEFDFAQREHIHQFFDAVLPAEITNGQGTQENTLAYIIRHTQLLPRHIIDIFNRTISSHYRQAKSFTGVSQEAVREGVRDSQRLISAQILHPYEQLYPKLLSACRSILPDLDPICSFAVLRKNQGRFQRKIEDDIGSVWDTLFRMGVLGRSIAQTGAHAHHVDMNDRYCYGQFHFNIEGAFGLATDGEYCFHPVFSRAFGMVRRTDDKRVVYPAHIDLFNVYGEQA</sequence>
<proteinExistence type="predicted"/>
<keyword evidence="2" id="KW-1185">Reference proteome</keyword>
<gene>
    <name evidence="1" type="ORF">QWJ38_07500</name>
</gene>
<dbReference type="InterPro" id="IPR059206">
    <property type="entry name" value="Sll1717-like"/>
</dbReference>